<dbReference type="Proteomes" id="UP000279029">
    <property type="component" value="Chromosome"/>
</dbReference>
<organism evidence="9 10">
    <name type="scientific">Petrocella atlantisensis</name>
    <dbReference type="NCBI Taxonomy" id="2173034"/>
    <lineage>
        <taxon>Bacteria</taxon>
        <taxon>Bacillati</taxon>
        <taxon>Bacillota</taxon>
        <taxon>Clostridia</taxon>
        <taxon>Lachnospirales</taxon>
        <taxon>Vallitaleaceae</taxon>
        <taxon>Petrocella</taxon>
    </lineage>
</organism>
<dbReference type="SUPFAM" id="SSF56349">
    <property type="entry name" value="DNA breaking-rejoining enzymes"/>
    <property type="match status" value="1"/>
</dbReference>
<reference evidence="9 10" key="1">
    <citation type="submission" date="2018-09" db="EMBL/GenBank/DDBJ databases">
        <authorList>
            <person name="Postec A."/>
        </authorList>
    </citation>
    <scope>NUCLEOTIDE SEQUENCE [LARGE SCALE GENOMIC DNA]</scope>
    <source>
        <strain evidence="9">70B-A</strain>
    </source>
</reference>
<sequence length="336" mass="39284">MKMTNDFPLLLSNFLLNELPIIHNQSNNTISSYRDTYIQLLNYMTSVKNVKSNNLKVSDLTVDTITEFLNWLETERGNCISTRNQRLAAIHSFFRYIQKQVPEYMFQCQQVLAIPFKKAEKKVISYLNEDETKELLASPDTSKKKGRRDQALLTLLYDSGARVQELADLKVRDLRINTPAQVKLTGKGRKTRRVPLMDKTAILMRQYLKEQNLDYYVKSEHPLFFNSQGKKLTRQGIVYILSKYANQCGITEISPHRIRHTKAMHLTEANVNPIFIRDFLGHTDLKVTEIYSKTSVKMKREALEKMNNGKEILPDQQQEEWRDDTALMDWLKRLMK</sequence>
<comment type="similarity">
    <text evidence="2">Belongs to the 'phage' integrase family.</text>
</comment>
<dbReference type="AlphaFoldDB" id="A0A3P7PJZ6"/>
<evidence type="ECO:0000313" key="10">
    <source>
        <dbReference type="Proteomes" id="UP000279029"/>
    </source>
</evidence>
<dbReference type="InterPro" id="IPR044068">
    <property type="entry name" value="CB"/>
</dbReference>
<comment type="function">
    <text evidence="1">Site-specific tyrosine recombinase, which acts by catalyzing the cutting and rejoining of the recombining DNA molecules.</text>
</comment>
<evidence type="ECO:0000259" key="8">
    <source>
        <dbReference type="PROSITE" id="PS51900"/>
    </source>
</evidence>
<name>A0A3P7PJZ6_9FIRM</name>
<evidence type="ECO:0008006" key="11">
    <source>
        <dbReference type="Google" id="ProtNLM"/>
    </source>
</evidence>
<keyword evidence="5" id="KW-0233">DNA recombination</keyword>
<keyword evidence="10" id="KW-1185">Reference proteome</keyword>
<dbReference type="PANTHER" id="PTHR30349">
    <property type="entry name" value="PHAGE INTEGRASE-RELATED"/>
    <property type="match status" value="1"/>
</dbReference>
<dbReference type="InterPro" id="IPR010998">
    <property type="entry name" value="Integrase_recombinase_N"/>
</dbReference>
<dbReference type="OrthoDB" id="9801717at2"/>
<feature type="domain" description="Tyr recombinase" evidence="7">
    <location>
        <begin position="122"/>
        <end position="304"/>
    </location>
</feature>
<evidence type="ECO:0000256" key="3">
    <source>
        <dbReference type="ARBA" id="ARBA00022908"/>
    </source>
</evidence>
<dbReference type="RefSeq" id="WP_125138263.1">
    <property type="nucleotide sequence ID" value="NZ_LR130778.1"/>
</dbReference>
<dbReference type="Pfam" id="PF02899">
    <property type="entry name" value="Phage_int_SAM_1"/>
    <property type="match status" value="1"/>
</dbReference>
<feature type="domain" description="Core-binding (CB)" evidence="8">
    <location>
        <begin position="5"/>
        <end position="98"/>
    </location>
</feature>
<dbReference type="PROSITE" id="PS51898">
    <property type="entry name" value="TYR_RECOMBINASE"/>
    <property type="match status" value="1"/>
</dbReference>
<proteinExistence type="inferred from homology"/>
<dbReference type="InterPro" id="IPR004107">
    <property type="entry name" value="Integrase_SAM-like_N"/>
</dbReference>
<dbReference type="InterPro" id="IPR013762">
    <property type="entry name" value="Integrase-like_cat_sf"/>
</dbReference>
<keyword evidence="4 6" id="KW-0238">DNA-binding</keyword>
<evidence type="ECO:0000256" key="2">
    <source>
        <dbReference type="ARBA" id="ARBA00008857"/>
    </source>
</evidence>
<keyword evidence="3" id="KW-0229">DNA integration</keyword>
<dbReference type="Pfam" id="PF00589">
    <property type="entry name" value="Phage_integrase"/>
    <property type="match status" value="1"/>
</dbReference>
<dbReference type="GO" id="GO:0015074">
    <property type="term" value="P:DNA integration"/>
    <property type="evidence" value="ECO:0007669"/>
    <property type="project" value="UniProtKB-KW"/>
</dbReference>
<dbReference type="InterPro" id="IPR011010">
    <property type="entry name" value="DNA_brk_join_enz"/>
</dbReference>
<protein>
    <recommendedName>
        <fullName evidence="11">Integrase</fullName>
    </recommendedName>
</protein>
<dbReference type="EMBL" id="LR130778">
    <property type="protein sequence ID" value="VDN49268.1"/>
    <property type="molecule type" value="Genomic_DNA"/>
</dbReference>
<dbReference type="Gene3D" id="1.10.150.130">
    <property type="match status" value="1"/>
</dbReference>
<dbReference type="GO" id="GO:0003677">
    <property type="term" value="F:DNA binding"/>
    <property type="evidence" value="ECO:0007669"/>
    <property type="project" value="UniProtKB-UniRule"/>
</dbReference>
<dbReference type="GO" id="GO:0006310">
    <property type="term" value="P:DNA recombination"/>
    <property type="evidence" value="ECO:0007669"/>
    <property type="project" value="UniProtKB-KW"/>
</dbReference>
<gene>
    <name evidence="9" type="ORF">PATL70BA_3341</name>
</gene>
<dbReference type="InterPro" id="IPR050090">
    <property type="entry name" value="Tyrosine_recombinase_XerCD"/>
</dbReference>
<dbReference type="InterPro" id="IPR002104">
    <property type="entry name" value="Integrase_catalytic"/>
</dbReference>
<dbReference type="PROSITE" id="PS51900">
    <property type="entry name" value="CB"/>
    <property type="match status" value="1"/>
</dbReference>
<evidence type="ECO:0000256" key="6">
    <source>
        <dbReference type="PROSITE-ProRule" id="PRU01248"/>
    </source>
</evidence>
<dbReference type="KEGG" id="cbar:PATL70BA_3341"/>
<evidence type="ECO:0000259" key="7">
    <source>
        <dbReference type="PROSITE" id="PS51898"/>
    </source>
</evidence>
<dbReference type="Gene3D" id="1.10.443.10">
    <property type="entry name" value="Intergrase catalytic core"/>
    <property type="match status" value="1"/>
</dbReference>
<evidence type="ECO:0000256" key="1">
    <source>
        <dbReference type="ARBA" id="ARBA00003283"/>
    </source>
</evidence>
<accession>A0A3P7PJZ6</accession>
<evidence type="ECO:0000256" key="4">
    <source>
        <dbReference type="ARBA" id="ARBA00023125"/>
    </source>
</evidence>
<dbReference type="PANTHER" id="PTHR30349:SF81">
    <property type="entry name" value="TYROSINE RECOMBINASE XERC"/>
    <property type="match status" value="1"/>
</dbReference>
<evidence type="ECO:0000313" key="9">
    <source>
        <dbReference type="EMBL" id="VDN49268.1"/>
    </source>
</evidence>
<evidence type="ECO:0000256" key="5">
    <source>
        <dbReference type="ARBA" id="ARBA00023172"/>
    </source>
</evidence>